<dbReference type="CAZy" id="GT83">
    <property type="family name" value="Glycosyltransferase Family 83"/>
</dbReference>
<evidence type="ECO:0000256" key="7">
    <source>
        <dbReference type="ARBA" id="ARBA00023136"/>
    </source>
</evidence>
<feature type="transmembrane region" description="Helical" evidence="8">
    <location>
        <begin position="158"/>
        <end position="188"/>
    </location>
</feature>
<keyword evidence="4" id="KW-0808">Transferase</keyword>
<protein>
    <recommendedName>
        <fullName evidence="9">Glycosyltransferase RgtA/B/C/D-like domain-containing protein</fullName>
    </recommendedName>
</protein>
<dbReference type="GO" id="GO:0005886">
    <property type="term" value="C:plasma membrane"/>
    <property type="evidence" value="ECO:0007669"/>
    <property type="project" value="UniProtKB-SubCell"/>
</dbReference>
<dbReference type="Proteomes" id="UP000001430">
    <property type="component" value="Chromosome"/>
</dbReference>
<evidence type="ECO:0000259" key="9">
    <source>
        <dbReference type="Pfam" id="PF13231"/>
    </source>
</evidence>
<evidence type="ECO:0000313" key="10">
    <source>
        <dbReference type="EMBL" id="ABO18055.1"/>
    </source>
</evidence>
<feature type="transmembrane region" description="Helical" evidence="8">
    <location>
        <begin position="304"/>
        <end position="321"/>
    </location>
</feature>
<dbReference type="HOGENOM" id="CLU_038252_0_0_3"/>
<dbReference type="Pfam" id="PF13231">
    <property type="entry name" value="PMT_2"/>
    <property type="match status" value="1"/>
</dbReference>
<feature type="transmembrane region" description="Helical" evidence="8">
    <location>
        <begin position="369"/>
        <end position="388"/>
    </location>
</feature>
<feature type="transmembrane region" description="Helical" evidence="8">
    <location>
        <begin position="342"/>
        <end position="363"/>
    </location>
</feature>
<dbReference type="InterPro" id="IPR050297">
    <property type="entry name" value="LipidA_mod_glycosyltrf_83"/>
</dbReference>
<evidence type="ECO:0000256" key="2">
    <source>
        <dbReference type="ARBA" id="ARBA00022475"/>
    </source>
</evidence>
<evidence type="ECO:0000256" key="6">
    <source>
        <dbReference type="ARBA" id="ARBA00022989"/>
    </source>
</evidence>
<dbReference type="AlphaFoldDB" id="A3PE80"/>
<feature type="transmembrane region" description="Helical" evidence="8">
    <location>
        <begin position="282"/>
        <end position="298"/>
    </location>
</feature>
<dbReference type="RefSeq" id="WP_011863364.1">
    <property type="nucleotide sequence ID" value="NC_009091.1"/>
</dbReference>
<accession>A3PE80</accession>
<keyword evidence="11" id="KW-1185">Reference proteome</keyword>
<keyword evidence="3" id="KW-0328">Glycosyltransferase</keyword>
<dbReference type="EMBL" id="CP000576">
    <property type="protein sequence ID" value="ABO18055.1"/>
    <property type="molecule type" value="Genomic_DNA"/>
</dbReference>
<keyword evidence="6 8" id="KW-1133">Transmembrane helix</keyword>
<feature type="transmembrane region" description="Helical" evidence="8">
    <location>
        <begin position="247"/>
        <end position="270"/>
    </location>
</feature>
<keyword evidence="2" id="KW-1003">Cell membrane</keyword>
<evidence type="ECO:0000256" key="8">
    <source>
        <dbReference type="SAM" id="Phobius"/>
    </source>
</evidence>
<feature type="transmembrane region" description="Helical" evidence="8">
    <location>
        <begin position="395"/>
        <end position="415"/>
    </location>
</feature>
<feature type="transmembrane region" description="Helical" evidence="8">
    <location>
        <begin position="200"/>
        <end position="227"/>
    </location>
</feature>
<dbReference type="STRING" id="167546.P9301_14321"/>
<dbReference type="PANTHER" id="PTHR33908:SF3">
    <property type="entry name" value="UNDECAPRENYL PHOSPHATE-ALPHA-4-AMINO-4-DEOXY-L-ARABINOSE ARABINOSYL TRANSFERASE"/>
    <property type="match status" value="1"/>
</dbReference>
<dbReference type="PANTHER" id="PTHR33908">
    <property type="entry name" value="MANNOSYLTRANSFERASE YKCB-RELATED"/>
    <property type="match status" value="1"/>
</dbReference>
<evidence type="ECO:0000313" key="11">
    <source>
        <dbReference type="Proteomes" id="UP000001430"/>
    </source>
</evidence>
<proteinExistence type="predicted"/>
<dbReference type="GO" id="GO:0009103">
    <property type="term" value="P:lipopolysaccharide biosynthetic process"/>
    <property type="evidence" value="ECO:0007669"/>
    <property type="project" value="UniProtKB-ARBA"/>
</dbReference>
<name>A3PE80_PROM0</name>
<dbReference type="KEGG" id="pmg:P9301_14321"/>
<evidence type="ECO:0000256" key="3">
    <source>
        <dbReference type="ARBA" id="ARBA00022676"/>
    </source>
</evidence>
<keyword evidence="5 8" id="KW-0812">Transmembrane</keyword>
<sequence>MESVKNIKNFWPLIFLPLLLYLGDRSLISTDEGYYALQARWILETGNWLIPQWWGEVTFDRTIGIQFLIALSQKVFGKNEFSISLPTSLAAIINIYLTYKIHREILDKKYSIISPIILSTFFLWINYAHMATQDMIFSSMITFGIYYSLKSKIQKKNIYFFFSGFWIGLAIMMKTYMTVLPIIAILPFWIENKIILRRYFWIGSLLGILPFLFWSYKIILLYGFPVYNGLYEKVLTLSGNNTFTKSTFYYLWNLPLNIFPWSIFSTVGLAINLKTTNPNIKYFLFFYPLTILFLLSIFSTKTPYYPIQILPLLAINTFLGIKTTIENQNIIFKFIKNFHFNFIPIMFIILVIGVRFDFININLDKQQEIFLYISFLTFSIIWYSFNFTKNLKQKLLIIILGPYLLMSLIVQSGLLNDRSKDLRLESERLVKDEKLIEEKIEFVNQEASNAESHSKIIKIALFMPKIGNGIDDISFLKHNQYAWTTSEIILEKEAEYEIITKSKIFKPWKLIKKI</sequence>
<evidence type="ECO:0000256" key="5">
    <source>
        <dbReference type="ARBA" id="ARBA00022692"/>
    </source>
</evidence>
<feature type="transmembrane region" description="Helical" evidence="8">
    <location>
        <begin position="111"/>
        <end position="130"/>
    </location>
</feature>
<dbReference type="GO" id="GO:0016763">
    <property type="term" value="F:pentosyltransferase activity"/>
    <property type="evidence" value="ECO:0007669"/>
    <property type="project" value="TreeGrafter"/>
</dbReference>
<gene>
    <name evidence="10" type="ordered locus">P9301_14321</name>
</gene>
<dbReference type="OrthoDB" id="517818at2"/>
<reference evidence="10 11" key="1">
    <citation type="journal article" date="2007" name="PLoS Genet.">
        <title>Patterns and implications of gene gain and loss in the evolution of Prochlorococcus.</title>
        <authorList>
            <person name="Kettler G.C."/>
            <person name="Martiny A.C."/>
            <person name="Huang K."/>
            <person name="Zucker J."/>
            <person name="Coleman M.L."/>
            <person name="Rodrigue S."/>
            <person name="Chen F."/>
            <person name="Lapidus A."/>
            <person name="Ferriera S."/>
            <person name="Johnson J."/>
            <person name="Steglich C."/>
            <person name="Church G.M."/>
            <person name="Richardson P."/>
            <person name="Chisholm S.W."/>
        </authorList>
    </citation>
    <scope>NUCLEOTIDE SEQUENCE [LARGE SCALE GENOMIC DNA]</scope>
    <source>
        <strain evidence="10 11">MIT 9301</strain>
    </source>
</reference>
<comment type="subcellular location">
    <subcellularLocation>
        <location evidence="1">Cell membrane</location>
        <topology evidence="1">Multi-pass membrane protein</topology>
    </subcellularLocation>
</comment>
<organism evidence="10 11">
    <name type="scientific">Prochlorococcus marinus (strain MIT 9301)</name>
    <dbReference type="NCBI Taxonomy" id="167546"/>
    <lineage>
        <taxon>Bacteria</taxon>
        <taxon>Bacillati</taxon>
        <taxon>Cyanobacteriota</taxon>
        <taxon>Cyanophyceae</taxon>
        <taxon>Synechococcales</taxon>
        <taxon>Prochlorococcaceae</taxon>
        <taxon>Prochlorococcus</taxon>
    </lineage>
</organism>
<dbReference type="InterPro" id="IPR038731">
    <property type="entry name" value="RgtA/B/C-like"/>
</dbReference>
<feature type="domain" description="Glycosyltransferase RgtA/B/C/D-like" evidence="9">
    <location>
        <begin position="60"/>
        <end position="214"/>
    </location>
</feature>
<dbReference type="GO" id="GO:0010041">
    <property type="term" value="P:response to iron(III) ion"/>
    <property type="evidence" value="ECO:0007669"/>
    <property type="project" value="TreeGrafter"/>
</dbReference>
<evidence type="ECO:0000256" key="4">
    <source>
        <dbReference type="ARBA" id="ARBA00022679"/>
    </source>
</evidence>
<dbReference type="eggNOG" id="COG1807">
    <property type="taxonomic scope" value="Bacteria"/>
</dbReference>
<keyword evidence="7 8" id="KW-0472">Membrane</keyword>
<evidence type="ECO:0000256" key="1">
    <source>
        <dbReference type="ARBA" id="ARBA00004651"/>
    </source>
</evidence>